<sequence length="62" mass="6945">MNQLLKIYAVHKDGTIFESDVCVVANAQQAHEITHINEEILSTMRSPDDCTFIYHTIGEVPG</sequence>
<name>A0A6M3IPD7_9ZZZZ</name>
<evidence type="ECO:0000313" key="2">
    <source>
        <dbReference type="EMBL" id="QJA79886.1"/>
    </source>
</evidence>
<gene>
    <name evidence="2" type="ORF">MM415A00821_0008</name>
    <name evidence="1" type="ORF">MM415B01315_0025</name>
</gene>
<accession>A0A6M3IPD7</accession>
<evidence type="ECO:0000313" key="1">
    <source>
        <dbReference type="EMBL" id="QJA59316.1"/>
    </source>
</evidence>
<proteinExistence type="predicted"/>
<dbReference type="EMBL" id="MT142398">
    <property type="protein sequence ID" value="QJA79886.1"/>
    <property type="molecule type" value="Genomic_DNA"/>
</dbReference>
<organism evidence="1">
    <name type="scientific">viral metagenome</name>
    <dbReference type="NCBI Taxonomy" id="1070528"/>
    <lineage>
        <taxon>unclassified sequences</taxon>
        <taxon>metagenomes</taxon>
        <taxon>organismal metagenomes</taxon>
    </lineage>
</organism>
<reference evidence="1" key="1">
    <citation type="submission" date="2020-03" db="EMBL/GenBank/DDBJ databases">
        <title>The deep terrestrial virosphere.</title>
        <authorList>
            <person name="Holmfeldt K."/>
            <person name="Nilsson E."/>
            <person name="Simone D."/>
            <person name="Lopez-Fernandez M."/>
            <person name="Wu X."/>
            <person name="de Brujin I."/>
            <person name="Lundin D."/>
            <person name="Andersson A."/>
            <person name="Bertilsson S."/>
            <person name="Dopson M."/>
        </authorList>
    </citation>
    <scope>NUCLEOTIDE SEQUENCE</scope>
    <source>
        <strain evidence="2">MM415A00821</strain>
        <strain evidence="1">MM415B01315</strain>
    </source>
</reference>
<protein>
    <submittedName>
        <fullName evidence="1">Uncharacterized protein</fullName>
    </submittedName>
</protein>
<dbReference type="EMBL" id="MT141364">
    <property type="protein sequence ID" value="QJA59316.1"/>
    <property type="molecule type" value="Genomic_DNA"/>
</dbReference>
<dbReference type="AlphaFoldDB" id="A0A6M3IPD7"/>